<name>A0ACA9MUI8_9GLOM</name>
<dbReference type="EMBL" id="CAJVPW010009897">
    <property type="protein sequence ID" value="CAG8610182.1"/>
    <property type="molecule type" value="Genomic_DNA"/>
</dbReference>
<accession>A0ACA9MUI8</accession>
<evidence type="ECO:0000313" key="1">
    <source>
        <dbReference type="EMBL" id="CAG8610182.1"/>
    </source>
</evidence>
<feature type="non-terminal residue" evidence="1">
    <location>
        <position position="1"/>
    </location>
</feature>
<sequence>LKNIILLINSIQESQVQTPESQVQIQESQVETLEFQVQTSEPQVDTPESQIMIQEFQISVYKESSTQETSQASKLTEKEVQLKLTRPFHSSLRKLQD</sequence>
<dbReference type="Proteomes" id="UP000789366">
    <property type="component" value="Unassembled WGS sequence"/>
</dbReference>
<organism evidence="1 2">
    <name type="scientific">Cetraspora pellucida</name>
    <dbReference type="NCBI Taxonomy" id="1433469"/>
    <lineage>
        <taxon>Eukaryota</taxon>
        <taxon>Fungi</taxon>
        <taxon>Fungi incertae sedis</taxon>
        <taxon>Mucoromycota</taxon>
        <taxon>Glomeromycotina</taxon>
        <taxon>Glomeromycetes</taxon>
        <taxon>Diversisporales</taxon>
        <taxon>Gigasporaceae</taxon>
        <taxon>Cetraspora</taxon>
    </lineage>
</organism>
<reference evidence="1" key="1">
    <citation type="submission" date="2021-06" db="EMBL/GenBank/DDBJ databases">
        <authorList>
            <person name="Kallberg Y."/>
            <person name="Tangrot J."/>
            <person name="Rosling A."/>
        </authorList>
    </citation>
    <scope>NUCLEOTIDE SEQUENCE</scope>
    <source>
        <strain evidence="1">28 12/20/2015</strain>
    </source>
</reference>
<keyword evidence="2" id="KW-1185">Reference proteome</keyword>
<gene>
    <name evidence="1" type="ORF">SPELUC_LOCUS7468</name>
</gene>
<proteinExistence type="predicted"/>
<protein>
    <submittedName>
        <fullName evidence="1">1418_t:CDS:1</fullName>
    </submittedName>
</protein>
<comment type="caution">
    <text evidence="1">The sequence shown here is derived from an EMBL/GenBank/DDBJ whole genome shotgun (WGS) entry which is preliminary data.</text>
</comment>
<evidence type="ECO:0000313" key="2">
    <source>
        <dbReference type="Proteomes" id="UP000789366"/>
    </source>
</evidence>